<name>A0ABW7WAK7_9NOCA</name>
<dbReference type="Proteomes" id="UP001611450">
    <property type="component" value="Unassembled WGS sequence"/>
</dbReference>
<evidence type="ECO:0000256" key="1">
    <source>
        <dbReference type="SAM" id="MobiDB-lite"/>
    </source>
</evidence>
<dbReference type="RefSeq" id="WP_396946080.1">
    <property type="nucleotide sequence ID" value="NZ_JBIRXV010000001.1"/>
</dbReference>
<feature type="compositionally biased region" description="Low complexity" evidence="1">
    <location>
        <begin position="1"/>
        <end position="13"/>
    </location>
</feature>
<feature type="region of interest" description="Disordered" evidence="1">
    <location>
        <begin position="1"/>
        <end position="53"/>
    </location>
</feature>
<dbReference type="EMBL" id="JBIRXV010000001">
    <property type="protein sequence ID" value="MFI2319044.1"/>
    <property type="molecule type" value="Genomic_DNA"/>
</dbReference>
<gene>
    <name evidence="2" type="ORF">ACH47G_01025</name>
</gene>
<protein>
    <submittedName>
        <fullName evidence="2">Uncharacterized protein</fullName>
    </submittedName>
</protein>
<evidence type="ECO:0000313" key="2">
    <source>
        <dbReference type="EMBL" id="MFI2319044.1"/>
    </source>
</evidence>
<accession>A0ABW7WAK7</accession>
<sequence>MAVDDGAAALVDVSTEADPLPPAPSAMTMPITTPAPSIATNATTPAVSRPGLR</sequence>
<proteinExistence type="predicted"/>
<reference evidence="2 3" key="1">
    <citation type="submission" date="2024-10" db="EMBL/GenBank/DDBJ databases">
        <title>The Natural Products Discovery Center: Release of the First 8490 Sequenced Strains for Exploring Actinobacteria Biosynthetic Diversity.</title>
        <authorList>
            <person name="Kalkreuter E."/>
            <person name="Kautsar S.A."/>
            <person name="Yang D."/>
            <person name="Bader C.D."/>
            <person name="Teijaro C.N."/>
            <person name="Fluegel L."/>
            <person name="Davis C.M."/>
            <person name="Simpson J.R."/>
            <person name="Lauterbach L."/>
            <person name="Steele A.D."/>
            <person name="Gui C."/>
            <person name="Meng S."/>
            <person name="Li G."/>
            <person name="Viehrig K."/>
            <person name="Ye F."/>
            <person name="Su P."/>
            <person name="Kiefer A.F."/>
            <person name="Nichols A."/>
            <person name="Cepeda A.J."/>
            <person name="Yan W."/>
            <person name="Fan B."/>
            <person name="Jiang Y."/>
            <person name="Adhikari A."/>
            <person name="Zheng C.-J."/>
            <person name="Schuster L."/>
            <person name="Cowan T.M."/>
            <person name="Smanski M.J."/>
            <person name="Chevrette M.G."/>
            <person name="De Carvalho L.P.S."/>
            <person name="Shen B."/>
        </authorList>
    </citation>
    <scope>NUCLEOTIDE SEQUENCE [LARGE SCALE GENOMIC DNA]</scope>
    <source>
        <strain evidence="2 3">NPDC019626</strain>
    </source>
</reference>
<feature type="compositionally biased region" description="Polar residues" evidence="1">
    <location>
        <begin position="30"/>
        <end position="46"/>
    </location>
</feature>
<comment type="caution">
    <text evidence="2">The sequence shown here is derived from an EMBL/GenBank/DDBJ whole genome shotgun (WGS) entry which is preliminary data.</text>
</comment>
<keyword evidence="3" id="KW-1185">Reference proteome</keyword>
<evidence type="ECO:0000313" key="3">
    <source>
        <dbReference type="Proteomes" id="UP001611450"/>
    </source>
</evidence>
<organism evidence="2 3">
    <name type="scientific">Nocardia beijingensis</name>
    <dbReference type="NCBI Taxonomy" id="95162"/>
    <lineage>
        <taxon>Bacteria</taxon>
        <taxon>Bacillati</taxon>
        <taxon>Actinomycetota</taxon>
        <taxon>Actinomycetes</taxon>
        <taxon>Mycobacteriales</taxon>
        <taxon>Nocardiaceae</taxon>
        <taxon>Nocardia</taxon>
    </lineage>
</organism>